<keyword evidence="9" id="KW-1185">Reference proteome</keyword>
<reference evidence="8" key="1">
    <citation type="submission" date="2022-03" db="EMBL/GenBank/DDBJ databases">
        <authorList>
            <person name="Alioto T."/>
            <person name="Alioto T."/>
            <person name="Gomez Garrido J."/>
        </authorList>
    </citation>
    <scope>NUCLEOTIDE SEQUENCE</scope>
</reference>
<evidence type="ECO:0000256" key="7">
    <source>
        <dbReference type="SAM" id="MobiDB-lite"/>
    </source>
</evidence>
<comment type="similarity">
    <text evidence="2">Belongs to the Amer family.</text>
</comment>
<dbReference type="Proteomes" id="UP001295444">
    <property type="component" value="Chromosome 02"/>
</dbReference>
<keyword evidence="3" id="KW-1003">Cell membrane</keyword>
<keyword evidence="5" id="KW-0446">Lipid-binding</keyword>
<evidence type="ECO:0000256" key="3">
    <source>
        <dbReference type="ARBA" id="ARBA00022475"/>
    </source>
</evidence>
<evidence type="ECO:0000256" key="4">
    <source>
        <dbReference type="ARBA" id="ARBA00022687"/>
    </source>
</evidence>
<comment type="subcellular location">
    <subcellularLocation>
        <location evidence="1">Cell membrane</location>
        <topology evidence="1">Peripheral membrane protein</topology>
    </subcellularLocation>
</comment>
<evidence type="ECO:0000256" key="1">
    <source>
        <dbReference type="ARBA" id="ARBA00004202"/>
    </source>
</evidence>
<dbReference type="EMBL" id="OW240913">
    <property type="protein sequence ID" value="CAH2246647.1"/>
    <property type="molecule type" value="Genomic_DNA"/>
</dbReference>
<gene>
    <name evidence="8" type="ORF">PECUL_23A059228</name>
</gene>
<keyword evidence="6" id="KW-0472">Membrane</keyword>
<dbReference type="GO" id="GO:0016055">
    <property type="term" value="P:Wnt signaling pathway"/>
    <property type="evidence" value="ECO:0007669"/>
    <property type="project" value="UniProtKB-KW"/>
</dbReference>
<dbReference type="Pfam" id="PF09422">
    <property type="entry name" value="AMER"/>
    <property type="match status" value="1"/>
</dbReference>
<organism evidence="8 9">
    <name type="scientific">Pelobates cultripes</name>
    <name type="common">Western spadefoot toad</name>
    <dbReference type="NCBI Taxonomy" id="61616"/>
    <lineage>
        <taxon>Eukaryota</taxon>
        <taxon>Metazoa</taxon>
        <taxon>Chordata</taxon>
        <taxon>Craniata</taxon>
        <taxon>Vertebrata</taxon>
        <taxon>Euteleostomi</taxon>
        <taxon>Amphibia</taxon>
        <taxon>Batrachia</taxon>
        <taxon>Anura</taxon>
        <taxon>Pelobatoidea</taxon>
        <taxon>Pelobatidae</taxon>
        <taxon>Pelobates</taxon>
    </lineage>
</organism>
<feature type="region of interest" description="Disordered" evidence="7">
    <location>
        <begin position="362"/>
        <end position="396"/>
    </location>
</feature>
<dbReference type="GO" id="GO:0008013">
    <property type="term" value="F:beta-catenin binding"/>
    <property type="evidence" value="ECO:0007669"/>
    <property type="project" value="TreeGrafter"/>
</dbReference>
<dbReference type="GO" id="GO:0005546">
    <property type="term" value="F:phosphatidylinositol-4,5-bisphosphate binding"/>
    <property type="evidence" value="ECO:0007669"/>
    <property type="project" value="TreeGrafter"/>
</dbReference>
<evidence type="ECO:0000256" key="6">
    <source>
        <dbReference type="ARBA" id="ARBA00023136"/>
    </source>
</evidence>
<evidence type="ECO:0000313" key="9">
    <source>
        <dbReference type="Proteomes" id="UP001295444"/>
    </source>
</evidence>
<sequence>MELIRGKTFIKSCAQNPTENVSSCGVKVKKNVDSKRHFNECTFKRNDSNTQGISSRTGVNEERDSCHSRKCTGITKSKTHDCVNREHKLEQGISETEKNRLSSSISFPGDDLRRRNDPQSAYRRHIIDYRNFVPQMPFVPSVAKSLPRKRISLKRSKKGLKDIFSLKKNKQQDVISIAENVRLGPQVFKMKAGQSVTKQHLKKSEEMDSDELLTHELSDNDMHVDTIGTCNVLCEDVASLKSFDSFTGCGEIFADESSAYIDMEKGKDGPRVMFIAKACPLASNFQGGVERLASPAKSEKIDFAQLCGRAGSSTKSVRPNSLIDNKLLTASNDVLTKESPTVSRDQLSNSTYNDLVSSSEYVTDAGSPVSTSDEGYYDSFSPGTDDDKNVIDTPRSLPRDSYSGDALYELFHESEETKLSPVTDCVVSSLSNHTDNPTSVYSFFVGSEESMASQPDKDLVGDSILQSTWKGKECFLKLCDTELSLTMGLVNWLKKTGKVIEIQETSLNNYCRQTEKQEDIKSPLTISSDSIHESNEKQISMQWQTYEERCSGKPYLANDSEHSKTDHFSTSQQEEPFSGLQCPPQPMSELLSKDQISLLKNLTNSGKHRMDLSNPYLLRLANINSLPLLSNMDVLSCFKHEKLNSLHCHDLQYLKGCLSPLLWASDKNVIQMMENCATQVASMHINHRDKSMEQENNVHVEKTRELHNIPHGVKNPTKNQDCRDQQIVPHPTLSITCELGNKHVEFNDLGRTTESAKKISEIVESKNTESEQLYDKECAIKKDVRPSLAEGSKPQWFNTRTNFLPLFGSRCSSVISDCPSTLYKVCNTGETVIFLNTKKCDEPFCSTENITQGSNVTFHVESSRNTTQFQTVTAARNGFRNSKEEVK</sequence>
<keyword evidence="4" id="KW-0879">Wnt signaling pathway</keyword>
<accession>A0AAD1RAW3</accession>
<dbReference type="PANTHER" id="PTHR22237">
    <property type="entry name" value="APC MEMBRANE RECRUITMENT PROTEIN 2-RELATED"/>
    <property type="match status" value="1"/>
</dbReference>
<evidence type="ECO:0000313" key="8">
    <source>
        <dbReference type="EMBL" id="CAH2246647.1"/>
    </source>
</evidence>
<protein>
    <recommendedName>
        <fullName evidence="10">APC membrane recruitment protein 3</fullName>
    </recommendedName>
</protein>
<dbReference type="PANTHER" id="PTHR22237:SF2">
    <property type="entry name" value="APC MEMBRANE RECRUITMENT PROTEIN 3"/>
    <property type="match status" value="1"/>
</dbReference>
<dbReference type="InterPro" id="IPR019003">
    <property type="entry name" value="AMER"/>
</dbReference>
<proteinExistence type="inferred from homology"/>
<feature type="region of interest" description="Disordered" evidence="7">
    <location>
        <begin position="93"/>
        <end position="117"/>
    </location>
</feature>
<dbReference type="GO" id="GO:0005886">
    <property type="term" value="C:plasma membrane"/>
    <property type="evidence" value="ECO:0007669"/>
    <property type="project" value="UniProtKB-SubCell"/>
</dbReference>
<dbReference type="GO" id="GO:0060828">
    <property type="term" value="P:regulation of canonical Wnt signaling pathway"/>
    <property type="evidence" value="ECO:0007669"/>
    <property type="project" value="TreeGrafter"/>
</dbReference>
<dbReference type="AlphaFoldDB" id="A0AAD1RAW3"/>
<evidence type="ECO:0008006" key="10">
    <source>
        <dbReference type="Google" id="ProtNLM"/>
    </source>
</evidence>
<evidence type="ECO:0000256" key="2">
    <source>
        <dbReference type="ARBA" id="ARBA00007750"/>
    </source>
</evidence>
<name>A0AAD1RAW3_PELCU</name>
<evidence type="ECO:0000256" key="5">
    <source>
        <dbReference type="ARBA" id="ARBA00023121"/>
    </source>
</evidence>